<name>A0A9W8QPB8_AKAMU</name>
<dbReference type="Proteomes" id="UP001144673">
    <property type="component" value="Chromosome 1"/>
</dbReference>
<evidence type="ECO:0000313" key="9">
    <source>
        <dbReference type="Proteomes" id="UP001144673"/>
    </source>
</evidence>
<evidence type="ECO:0000256" key="5">
    <source>
        <dbReference type="ARBA" id="ARBA00023136"/>
    </source>
</evidence>
<evidence type="ECO:0000256" key="4">
    <source>
        <dbReference type="ARBA" id="ARBA00022989"/>
    </source>
</evidence>
<dbReference type="KEGG" id="amus:LMH87_006720"/>
<gene>
    <name evidence="8" type="ORF">LMH87_006720</name>
</gene>
<feature type="transmembrane region" description="Helical" evidence="6">
    <location>
        <begin position="409"/>
        <end position="433"/>
    </location>
</feature>
<dbReference type="GeneID" id="80893879"/>
<evidence type="ECO:0000259" key="7">
    <source>
        <dbReference type="PROSITE" id="PS50850"/>
    </source>
</evidence>
<feature type="transmembrane region" description="Helical" evidence="6">
    <location>
        <begin position="89"/>
        <end position="108"/>
    </location>
</feature>
<feature type="transmembrane region" description="Helical" evidence="6">
    <location>
        <begin position="245"/>
        <end position="264"/>
    </location>
</feature>
<reference evidence="8" key="1">
    <citation type="journal article" date="2023" name="Access Microbiol">
        <title>De-novo genome assembly for Akanthomyces muscarius, a biocontrol agent of insect agricultural pests.</title>
        <authorList>
            <person name="Erdos Z."/>
            <person name="Studholme D.J."/>
            <person name="Raymond B."/>
            <person name="Sharma M."/>
        </authorList>
    </citation>
    <scope>NUCLEOTIDE SEQUENCE</scope>
    <source>
        <strain evidence="8">Ve6</strain>
    </source>
</reference>
<keyword evidence="3 6" id="KW-0812">Transmembrane</keyword>
<protein>
    <recommendedName>
        <fullName evidence="7">Major facilitator superfamily (MFS) profile domain-containing protein</fullName>
    </recommendedName>
</protein>
<feature type="transmembrane region" description="Helical" evidence="6">
    <location>
        <begin position="518"/>
        <end position="536"/>
    </location>
</feature>
<comment type="subcellular location">
    <subcellularLocation>
        <location evidence="1">Endomembrane system</location>
        <topology evidence="1">Multi-pass membrane protein</topology>
    </subcellularLocation>
</comment>
<dbReference type="InterPro" id="IPR020846">
    <property type="entry name" value="MFS_dom"/>
</dbReference>
<keyword evidence="4 6" id="KW-1133">Transmembrane helix</keyword>
<dbReference type="InterPro" id="IPR011701">
    <property type="entry name" value="MFS"/>
</dbReference>
<organism evidence="8 9">
    <name type="scientific">Akanthomyces muscarius</name>
    <name type="common">Entomopathogenic fungus</name>
    <name type="synonym">Lecanicillium muscarium</name>
    <dbReference type="NCBI Taxonomy" id="2231603"/>
    <lineage>
        <taxon>Eukaryota</taxon>
        <taxon>Fungi</taxon>
        <taxon>Dikarya</taxon>
        <taxon>Ascomycota</taxon>
        <taxon>Pezizomycotina</taxon>
        <taxon>Sordariomycetes</taxon>
        <taxon>Hypocreomycetidae</taxon>
        <taxon>Hypocreales</taxon>
        <taxon>Cordycipitaceae</taxon>
        <taxon>Akanthomyces</taxon>
    </lineage>
</organism>
<dbReference type="PANTHER" id="PTHR23501">
    <property type="entry name" value="MAJOR FACILITATOR SUPERFAMILY"/>
    <property type="match status" value="1"/>
</dbReference>
<evidence type="ECO:0000256" key="6">
    <source>
        <dbReference type="SAM" id="Phobius"/>
    </source>
</evidence>
<keyword evidence="9" id="KW-1185">Reference proteome</keyword>
<feature type="transmembrane region" description="Helical" evidence="6">
    <location>
        <begin position="322"/>
        <end position="346"/>
    </location>
</feature>
<feature type="transmembrane region" description="Helical" evidence="6">
    <location>
        <begin position="52"/>
        <end position="77"/>
    </location>
</feature>
<feature type="transmembrane region" description="Helical" evidence="6">
    <location>
        <begin position="352"/>
        <end position="370"/>
    </location>
</feature>
<feature type="transmembrane region" description="Helical" evidence="6">
    <location>
        <begin position="212"/>
        <end position="233"/>
    </location>
</feature>
<accession>A0A9W8QPB8</accession>
<evidence type="ECO:0000313" key="8">
    <source>
        <dbReference type="EMBL" id="KAJ4165073.1"/>
    </source>
</evidence>
<keyword evidence="2" id="KW-0813">Transport</keyword>
<dbReference type="AlphaFoldDB" id="A0A9W8QPB8"/>
<dbReference type="PANTHER" id="PTHR23501:SF191">
    <property type="entry name" value="VACUOLAR BASIC AMINO ACID TRANSPORTER 4"/>
    <property type="match status" value="1"/>
</dbReference>
<feature type="transmembrane region" description="Helical" evidence="6">
    <location>
        <begin position="284"/>
        <end position="310"/>
    </location>
</feature>
<feature type="transmembrane region" description="Helical" evidence="6">
    <location>
        <begin position="377"/>
        <end position="397"/>
    </location>
</feature>
<feature type="transmembrane region" description="Helical" evidence="6">
    <location>
        <begin position="445"/>
        <end position="464"/>
    </location>
</feature>
<sequence>MGNRSGLGSICAERTSLLRPENADNSSQEQGSPSSPSDERVILVQDISFTRLALIMGTVWIGVFLMALDATIVATLSAPISSDFKSLSMLSWLATAYLISSAAVLPIAGRLTDVFGRAPGLVLSNIVFASGNLICGTATDKYTMFLGRSIAGFGGGGLRSIQNFLASDLVPLRQRGLTQGIANLCYGCGAMLGGVIGGYINDNSVLRWRMAFLVQVPVSLFSAVAVFILVKVPPKQSEKSYLSRIDFIGVFLSCSFTVLMLLGLNSGGNLVSWTHPLPLVTMPVSVLLFVAFIWWETKAVQLIMPVMVLLNRTILSAASTNFFTDMVIMSSLFYVPLFLQVMGYSATSAGRMILPSPIGDSVSALLAGYVMRRTGKYIGLCIPGMALLVAAAVLFSLQTNDSPAWYSSVGFLCLGSSYGIMLTTTQVACVAAVDHSQQAVVSSAIFFFRSLGSTLGVTMASVIYQNTLQNSLWSRFGDWPGAAEEIERIRSNLEELGRLPDGWYEGVIQSFEEAFRGVWRMLLTLAILAFFCILPMKQHTLHFRLSRD</sequence>
<dbReference type="EMBL" id="JAJHUN010000001">
    <property type="protein sequence ID" value="KAJ4165073.1"/>
    <property type="molecule type" value="Genomic_DNA"/>
</dbReference>
<evidence type="ECO:0000256" key="1">
    <source>
        <dbReference type="ARBA" id="ARBA00004127"/>
    </source>
</evidence>
<feature type="domain" description="Major facilitator superfamily (MFS) profile" evidence="7">
    <location>
        <begin position="55"/>
        <end position="541"/>
    </location>
</feature>
<dbReference type="GO" id="GO:0000329">
    <property type="term" value="C:fungal-type vacuole membrane"/>
    <property type="evidence" value="ECO:0007669"/>
    <property type="project" value="TreeGrafter"/>
</dbReference>
<dbReference type="Pfam" id="PF07690">
    <property type="entry name" value="MFS_1"/>
    <property type="match status" value="1"/>
</dbReference>
<dbReference type="GO" id="GO:0012505">
    <property type="term" value="C:endomembrane system"/>
    <property type="evidence" value="ECO:0007669"/>
    <property type="project" value="UniProtKB-SubCell"/>
</dbReference>
<feature type="transmembrane region" description="Helical" evidence="6">
    <location>
        <begin position="181"/>
        <end position="200"/>
    </location>
</feature>
<dbReference type="RefSeq" id="XP_056059988.1">
    <property type="nucleotide sequence ID" value="XM_056204653.1"/>
</dbReference>
<dbReference type="InterPro" id="IPR036259">
    <property type="entry name" value="MFS_trans_sf"/>
</dbReference>
<dbReference type="Gene3D" id="1.20.1250.20">
    <property type="entry name" value="MFS general substrate transporter like domains"/>
    <property type="match status" value="1"/>
</dbReference>
<dbReference type="PROSITE" id="PS50850">
    <property type="entry name" value="MFS"/>
    <property type="match status" value="1"/>
</dbReference>
<evidence type="ECO:0000256" key="3">
    <source>
        <dbReference type="ARBA" id="ARBA00022692"/>
    </source>
</evidence>
<dbReference type="SUPFAM" id="SSF103473">
    <property type="entry name" value="MFS general substrate transporter"/>
    <property type="match status" value="1"/>
</dbReference>
<proteinExistence type="predicted"/>
<evidence type="ECO:0000256" key="2">
    <source>
        <dbReference type="ARBA" id="ARBA00022448"/>
    </source>
</evidence>
<dbReference type="GO" id="GO:0015174">
    <property type="term" value="F:basic amino acid transmembrane transporter activity"/>
    <property type="evidence" value="ECO:0007669"/>
    <property type="project" value="TreeGrafter"/>
</dbReference>
<comment type="caution">
    <text evidence="8">The sequence shown here is derived from an EMBL/GenBank/DDBJ whole genome shotgun (WGS) entry which is preliminary data.</text>
</comment>
<keyword evidence="5 6" id="KW-0472">Membrane</keyword>